<evidence type="ECO:0000313" key="5">
    <source>
        <dbReference type="EMBL" id="MDC8016024.1"/>
    </source>
</evidence>
<dbReference type="GO" id="GO:0005829">
    <property type="term" value="C:cytosol"/>
    <property type="evidence" value="ECO:0007669"/>
    <property type="project" value="TreeGrafter"/>
</dbReference>
<accession>A0A9X3YQD8</accession>
<dbReference type="Proteomes" id="UP001139971">
    <property type="component" value="Unassembled WGS sequence"/>
</dbReference>
<keyword evidence="3" id="KW-0804">Transcription</keyword>
<reference evidence="5" key="1">
    <citation type="submission" date="2023-02" db="EMBL/GenBank/DDBJ databases">
        <title>Tahibacter soli sp. nov. isolated from soil.</title>
        <authorList>
            <person name="Baek J.H."/>
            <person name="Lee J.K."/>
            <person name="Choi D.G."/>
            <person name="Jeon C.O."/>
        </authorList>
    </citation>
    <scope>NUCLEOTIDE SEQUENCE</scope>
    <source>
        <strain evidence="5">BL</strain>
    </source>
</reference>
<dbReference type="RefSeq" id="WP_263543040.1">
    <property type="nucleotide sequence ID" value="NZ_JAOVZO020000023.1"/>
</dbReference>
<evidence type="ECO:0000256" key="3">
    <source>
        <dbReference type="ARBA" id="ARBA00023163"/>
    </source>
</evidence>
<feature type="domain" description="HTH asnC-type" evidence="4">
    <location>
        <begin position="4"/>
        <end position="65"/>
    </location>
</feature>
<dbReference type="PANTHER" id="PTHR30154">
    <property type="entry name" value="LEUCINE-RESPONSIVE REGULATORY PROTEIN"/>
    <property type="match status" value="1"/>
</dbReference>
<name>A0A9X3YQD8_9GAMM</name>
<dbReference type="PRINTS" id="PR00033">
    <property type="entry name" value="HTHASNC"/>
</dbReference>
<evidence type="ECO:0000313" key="6">
    <source>
        <dbReference type="Proteomes" id="UP001139971"/>
    </source>
</evidence>
<comment type="caution">
    <text evidence="5">The sequence shown here is derived from an EMBL/GenBank/DDBJ whole genome shotgun (WGS) entry which is preliminary data.</text>
</comment>
<organism evidence="5 6">
    <name type="scientific">Tahibacter soli</name>
    <dbReference type="NCBI Taxonomy" id="2983605"/>
    <lineage>
        <taxon>Bacteria</taxon>
        <taxon>Pseudomonadati</taxon>
        <taxon>Pseudomonadota</taxon>
        <taxon>Gammaproteobacteria</taxon>
        <taxon>Lysobacterales</taxon>
        <taxon>Rhodanobacteraceae</taxon>
        <taxon>Tahibacter</taxon>
    </lineage>
</organism>
<dbReference type="AlphaFoldDB" id="A0A9X3YQD8"/>
<sequence length="163" mass="18033">MKPLDRTDARLLNLLQHDNRASSEVLAQAVNLSPTAVQRRVRRLRADGVIEADVAVVAPARVGRGLTMLVLVTMDRENGQIVDAIKRAIRAAPEVLNGWFVTGDADFVLNVAVKDMADYERFQREFLYANAHVRDLRTLVVIDRVKTGGALALDESDFAQAQP</sequence>
<dbReference type="PROSITE" id="PS50956">
    <property type="entry name" value="HTH_ASNC_2"/>
    <property type="match status" value="1"/>
</dbReference>
<dbReference type="InterPro" id="IPR011008">
    <property type="entry name" value="Dimeric_a/b-barrel"/>
</dbReference>
<dbReference type="InterPro" id="IPR019887">
    <property type="entry name" value="Tscrpt_reg_AsnC/Lrp_C"/>
</dbReference>
<dbReference type="Pfam" id="PF01037">
    <property type="entry name" value="AsnC_trans_reg"/>
    <property type="match status" value="1"/>
</dbReference>
<gene>
    <name evidence="5" type="ORF">OD750_026155</name>
</gene>
<dbReference type="EMBL" id="JAOVZO020000023">
    <property type="protein sequence ID" value="MDC8016024.1"/>
    <property type="molecule type" value="Genomic_DNA"/>
</dbReference>
<dbReference type="InterPro" id="IPR011991">
    <property type="entry name" value="ArsR-like_HTH"/>
</dbReference>
<keyword evidence="6" id="KW-1185">Reference proteome</keyword>
<dbReference type="SUPFAM" id="SSF46785">
    <property type="entry name" value="Winged helix' DNA-binding domain"/>
    <property type="match status" value="1"/>
</dbReference>
<evidence type="ECO:0000259" key="4">
    <source>
        <dbReference type="PROSITE" id="PS50956"/>
    </source>
</evidence>
<dbReference type="GO" id="GO:0043565">
    <property type="term" value="F:sequence-specific DNA binding"/>
    <property type="evidence" value="ECO:0007669"/>
    <property type="project" value="InterPro"/>
</dbReference>
<dbReference type="PANTHER" id="PTHR30154:SF34">
    <property type="entry name" value="TRANSCRIPTIONAL REGULATOR AZLB"/>
    <property type="match status" value="1"/>
</dbReference>
<evidence type="ECO:0000256" key="1">
    <source>
        <dbReference type="ARBA" id="ARBA00023015"/>
    </source>
</evidence>
<dbReference type="InterPro" id="IPR000485">
    <property type="entry name" value="AsnC-type_HTH_dom"/>
</dbReference>
<dbReference type="SUPFAM" id="SSF54909">
    <property type="entry name" value="Dimeric alpha+beta barrel"/>
    <property type="match status" value="1"/>
</dbReference>
<dbReference type="InterPro" id="IPR036390">
    <property type="entry name" value="WH_DNA-bd_sf"/>
</dbReference>
<dbReference type="CDD" id="cd00090">
    <property type="entry name" value="HTH_ARSR"/>
    <property type="match status" value="1"/>
</dbReference>
<proteinExistence type="predicted"/>
<dbReference type="GO" id="GO:0043200">
    <property type="term" value="P:response to amino acid"/>
    <property type="evidence" value="ECO:0007669"/>
    <property type="project" value="TreeGrafter"/>
</dbReference>
<dbReference type="GO" id="GO:0006355">
    <property type="term" value="P:regulation of DNA-templated transcription"/>
    <property type="evidence" value="ECO:0007669"/>
    <property type="project" value="UniProtKB-ARBA"/>
</dbReference>
<dbReference type="Pfam" id="PF13404">
    <property type="entry name" value="HTH_AsnC-type"/>
    <property type="match status" value="1"/>
</dbReference>
<dbReference type="Gene3D" id="1.10.10.10">
    <property type="entry name" value="Winged helix-like DNA-binding domain superfamily/Winged helix DNA-binding domain"/>
    <property type="match status" value="1"/>
</dbReference>
<dbReference type="InterPro" id="IPR036388">
    <property type="entry name" value="WH-like_DNA-bd_sf"/>
</dbReference>
<keyword evidence="1" id="KW-0805">Transcription regulation</keyword>
<dbReference type="InterPro" id="IPR019888">
    <property type="entry name" value="Tscrpt_reg_AsnC-like"/>
</dbReference>
<dbReference type="SMART" id="SM00344">
    <property type="entry name" value="HTH_ASNC"/>
    <property type="match status" value="1"/>
</dbReference>
<keyword evidence="2" id="KW-0238">DNA-binding</keyword>
<dbReference type="Gene3D" id="3.30.70.920">
    <property type="match status" value="1"/>
</dbReference>
<evidence type="ECO:0000256" key="2">
    <source>
        <dbReference type="ARBA" id="ARBA00023125"/>
    </source>
</evidence>
<protein>
    <submittedName>
        <fullName evidence="5">Lrp/AsnC family transcriptional regulator</fullName>
    </submittedName>
</protein>